<dbReference type="Proteomes" id="UP000053593">
    <property type="component" value="Unassembled WGS sequence"/>
</dbReference>
<dbReference type="EMBL" id="KN834762">
    <property type="protein sequence ID" value="KIK64198.1"/>
    <property type="molecule type" value="Genomic_DNA"/>
</dbReference>
<evidence type="ECO:0000313" key="3">
    <source>
        <dbReference type="Proteomes" id="UP000053593"/>
    </source>
</evidence>
<protein>
    <submittedName>
        <fullName evidence="2">Uncharacterized protein</fullName>
    </submittedName>
</protein>
<organism evidence="2 3">
    <name type="scientific">Collybiopsis luxurians FD-317 M1</name>
    <dbReference type="NCBI Taxonomy" id="944289"/>
    <lineage>
        <taxon>Eukaryota</taxon>
        <taxon>Fungi</taxon>
        <taxon>Dikarya</taxon>
        <taxon>Basidiomycota</taxon>
        <taxon>Agaricomycotina</taxon>
        <taxon>Agaricomycetes</taxon>
        <taxon>Agaricomycetidae</taxon>
        <taxon>Agaricales</taxon>
        <taxon>Marasmiineae</taxon>
        <taxon>Omphalotaceae</taxon>
        <taxon>Collybiopsis</taxon>
        <taxon>Collybiopsis luxurians</taxon>
    </lineage>
</organism>
<sequence>MTPMFNTNRWKGVMALVDADAGVNPPLQILWTISTRITLVFTTSPQLARYKEWRKQRSIDTFIPDPPSIEEAIQVWKLYNTDDAAGSVYSLQKVLLDAWKDYGPDLRLGTDILKFGAGHVADHRAAVVDAVNSLNAGTVTQLTSGQSELAISHTVVETIRRTIGGRQSVVSRVRSQAVMRLLIAHYTKESLAERRRLFYALSGDSRFGTSLGWLFESMAIDKLSHGVSNLKILPLTSKLKKTSLKWSKLAIDVFPRLTNATFTKSPESFYVPAEGNNKTWDAYCLTKKGNKIYGYGFQMTVGRKRKLNAEGLATLAKRFTAARVNPEKYFFIFVTPVKYEFKLPTNISATNLRKWKFYHLPLEVTDSDPEGKLLLAKLQQYGGIDKDDSSDDEESDESNEDDGTEDDDSE</sequence>
<dbReference type="OrthoDB" id="19861at2759"/>
<gene>
    <name evidence="2" type="ORF">GYMLUDRAFT_71617</name>
</gene>
<keyword evidence="3" id="KW-1185">Reference proteome</keyword>
<dbReference type="HOGENOM" id="CLU_043831_0_0_1"/>
<accession>A0A0D0D4A8</accession>
<reference evidence="2 3" key="1">
    <citation type="submission" date="2014-04" db="EMBL/GenBank/DDBJ databases">
        <title>Evolutionary Origins and Diversification of the Mycorrhizal Mutualists.</title>
        <authorList>
            <consortium name="DOE Joint Genome Institute"/>
            <consortium name="Mycorrhizal Genomics Consortium"/>
            <person name="Kohler A."/>
            <person name="Kuo A."/>
            <person name="Nagy L.G."/>
            <person name="Floudas D."/>
            <person name="Copeland A."/>
            <person name="Barry K.W."/>
            <person name="Cichocki N."/>
            <person name="Veneault-Fourrey C."/>
            <person name="LaButti K."/>
            <person name="Lindquist E.A."/>
            <person name="Lipzen A."/>
            <person name="Lundell T."/>
            <person name="Morin E."/>
            <person name="Murat C."/>
            <person name="Riley R."/>
            <person name="Ohm R."/>
            <person name="Sun H."/>
            <person name="Tunlid A."/>
            <person name="Henrissat B."/>
            <person name="Grigoriev I.V."/>
            <person name="Hibbett D.S."/>
            <person name="Martin F."/>
        </authorList>
    </citation>
    <scope>NUCLEOTIDE SEQUENCE [LARGE SCALE GENOMIC DNA]</scope>
    <source>
        <strain evidence="2 3">FD-317 M1</strain>
    </source>
</reference>
<evidence type="ECO:0000256" key="1">
    <source>
        <dbReference type="SAM" id="MobiDB-lite"/>
    </source>
</evidence>
<feature type="compositionally biased region" description="Acidic residues" evidence="1">
    <location>
        <begin position="388"/>
        <end position="410"/>
    </location>
</feature>
<name>A0A0D0D4A8_9AGAR</name>
<dbReference type="AlphaFoldDB" id="A0A0D0D4A8"/>
<feature type="region of interest" description="Disordered" evidence="1">
    <location>
        <begin position="383"/>
        <end position="410"/>
    </location>
</feature>
<proteinExistence type="predicted"/>
<evidence type="ECO:0000313" key="2">
    <source>
        <dbReference type="EMBL" id="KIK64198.1"/>
    </source>
</evidence>